<dbReference type="PANTHER" id="PTHR30185">
    <property type="entry name" value="CRYPTIC BETA-GLUCOSIDE BGL OPERON ANTITERMINATOR"/>
    <property type="match status" value="1"/>
</dbReference>
<dbReference type="CDD" id="cd00211">
    <property type="entry name" value="PTS_IIA_fru"/>
    <property type="match status" value="1"/>
</dbReference>
<dbReference type="EMBL" id="CP101914">
    <property type="protein sequence ID" value="UUI02394.1"/>
    <property type="molecule type" value="Genomic_DNA"/>
</dbReference>
<evidence type="ECO:0000256" key="1">
    <source>
        <dbReference type="ARBA" id="ARBA00022679"/>
    </source>
</evidence>
<organism evidence="8 9">
    <name type="scientific">Oceanobacillus jeddahense</name>
    <dbReference type="NCBI Taxonomy" id="1462527"/>
    <lineage>
        <taxon>Bacteria</taxon>
        <taxon>Bacillati</taxon>
        <taxon>Bacillota</taxon>
        <taxon>Bacilli</taxon>
        <taxon>Bacillales</taxon>
        <taxon>Bacillaceae</taxon>
        <taxon>Oceanobacillus</taxon>
    </lineage>
</organism>
<dbReference type="Gene3D" id="3.40.930.10">
    <property type="entry name" value="Mannitol-specific EII, Chain A"/>
    <property type="match status" value="1"/>
</dbReference>
<keyword evidence="1" id="KW-0808">Transferase</keyword>
<dbReference type="InterPro" id="IPR002178">
    <property type="entry name" value="PTS_EIIA_type-2_dom"/>
</dbReference>
<dbReference type="InterPro" id="IPR013011">
    <property type="entry name" value="PTS_EIIB_2"/>
</dbReference>
<dbReference type="Gene3D" id="3.40.50.2300">
    <property type="match status" value="1"/>
</dbReference>
<evidence type="ECO:0000259" key="5">
    <source>
        <dbReference type="PROSITE" id="PS51094"/>
    </source>
</evidence>
<evidence type="ECO:0000313" key="8">
    <source>
        <dbReference type="EMBL" id="UUI02394.1"/>
    </source>
</evidence>
<dbReference type="InterPro" id="IPR036388">
    <property type="entry name" value="WH-like_DNA-bd_sf"/>
</dbReference>
<evidence type="ECO:0000256" key="2">
    <source>
        <dbReference type="ARBA" id="ARBA00022737"/>
    </source>
</evidence>
<keyword evidence="4" id="KW-0804">Transcription</keyword>
<keyword evidence="9" id="KW-1185">Reference proteome</keyword>
<dbReference type="InterPro" id="IPR050661">
    <property type="entry name" value="BglG_antiterminators"/>
</dbReference>
<dbReference type="Pfam" id="PF08279">
    <property type="entry name" value="HTH_11"/>
    <property type="match status" value="1"/>
</dbReference>
<dbReference type="InterPro" id="IPR013196">
    <property type="entry name" value="HTH_11"/>
</dbReference>
<dbReference type="PROSITE" id="PS51094">
    <property type="entry name" value="PTS_EIIA_TYPE_2"/>
    <property type="match status" value="1"/>
</dbReference>
<dbReference type="SUPFAM" id="SSF52794">
    <property type="entry name" value="PTS system IIB component-like"/>
    <property type="match status" value="1"/>
</dbReference>
<dbReference type="PROSITE" id="PS51099">
    <property type="entry name" value="PTS_EIIB_TYPE_2"/>
    <property type="match status" value="1"/>
</dbReference>
<reference evidence="8" key="1">
    <citation type="submission" date="2022-07" db="EMBL/GenBank/DDBJ databases">
        <title>FELIX.</title>
        <authorList>
            <person name="Wan K.H."/>
            <person name="Park S."/>
            <person name="Lawrence Q."/>
            <person name="Eichenberger J.P."/>
            <person name="Booth B.W."/>
            <person name="Piaggio A.J."/>
            <person name="Chandler J.C."/>
            <person name="Franklin A.B."/>
            <person name="Celniker S.E."/>
        </authorList>
    </citation>
    <scope>NUCLEOTIDE SEQUENCE</scope>
    <source>
        <strain evidence="8">QA-1986 374</strain>
    </source>
</reference>
<proteinExistence type="predicted"/>
<dbReference type="Pfam" id="PF00874">
    <property type="entry name" value="PRD"/>
    <property type="match status" value="1"/>
</dbReference>
<dbReference type="InterPro" id="IPR036095">
    <property type="entry name" value="PTS_EIIB-like_sf"/>
</dbReference>
<dbReference type="RefSeq" id="WP_256707626.1">
    <property type="nucleotide sequence ID" value="NZ_CP101914.1"/>
</dbReference>
<gene>
    <name evidence="8" type="ORF">NP439_20510</name>
</gene>
<accession>A0ABY5JUZ6</accession>
<dbReference type="SUPFAM" id="SSF55804">
    <property type="entry name" value="Phoshotransferase/anion transport protein"/>
    <property type="match status" value="1"/>
</dbReference>
<name>A0ABY5JUZ6_9BACI</name>
<dbReference type="Gene3D" id="1.10.1790.10">
    <property type="entry name" value="PRD domain"/>
    <property type="match status" value="2"/>
</dbReference>
<keyword evidence="2" id="KW-0677">Repeat</keyword>
<dbReference type="Pfam" id="PF02302">
    <property type="entry name" value="PTS_IIB"/>
    <property type="match status" value="1"/>
</dbReference>
<dbReference type="InterPro" id="IPR003501">
    <property type="entry name" value="PTS_EIIB_2/3"/>
</dbReference>
<feature type="domain" description="PRD" evidence="7">
    <location>
        <begin position="301"/>
        <end position="408"/>
    </location>
</feature>
<evidence type="ECO:0000256" key="4">
    <source>
        <dbReference type="ARBA" id="ARBA00023163"/>
    </source>
</evidence>
<dbReference type="SUPFAM" id="SSF63520">
    <property type="entry name" value="PTS-regulatory domain, PRD"/>
    <property type="match status" value="2"/>
</dbReference>
<evidence type="ECO:0000259" key="6">
    <source>
        <dbReference type="PROSITE" id="PS51099"/>
    </source>
</evidence>
<evidence type="ECO:0000259" key="7">
    <source>
        <dbReference type="PROSITE" id="PS51372"/>
    </source>
</evidence>
<sequence length="654" mass="76268">MFDITTRQAKLVKLMTDKQEYMPAKYYANLLNVSERTIFNDITKLEEAFHSFEVKFERKPNQGIKLSGDIVSSDTFYQQLRRKTDSDENVFYSSLDRQILIVKWLLIENQTLTYQFLSLELYISSTSITKDLNQIKRFMGDEVSLISDVKGTRVVGSEIGIQKTLKRFAYYVIKKRVHNYSITTYAKNLAPLFQENVIHHVEQAMEEIVSVLNRNISEQYLKSLFIFLLILTERSSKGHHIREIPKMDWEENEILANYPLAVQICHRITTALNFEFTDLEIQYISSQLFAHRIEVKVNNKYIESFFSSDIRNIISKVSAAMGTNLTLDERLYDSLIYHMFPMIYRLKTGITIHNPLVDEIKKNYGILFQIVWYEMENFEKKYDIKLSDNEVTFITIHFQVAIERKVLMREILVVCQTGMVTSDLIMNRIKKLLPANIHFKLIAKPMLKDEDISKVDFIISSVNVEEVSCPVVYVSPVVSDEDLMKIYKAYLTYSTSEQLEDIQEVSSASGKTSSYLEKKYIFLNEELTEKKECLNKMIRLFEQDGIVTSKFKQTVYEREELGNTLVQSWIATPHGQKAEVKETKIAVMSTKQPIKWNHESHVSLIILLAVAEKDMGQIRNLLGKLFQNILQIESMENQVKAFTKPEQFIQLFME</sequence>
<protein>
    <submittedName>
        <fullName evidence="8">PRD domain-containing protein</fullName>
    </submittedName>
</protein>
<dbReference type="InterPro" id="IPR016152">
    <property type="entry name" value="PTrfase/Anion_transptr"/>
</dbReference>
<evidence type="ECO:0000256" key="3">
    <source>
        <dbReference type="ARBA" id="ARBA00023015"/>
    </source>
</evidence>
<dbReference type="InterPro" id="IPR036634">
    <property type="entry name" value="PRD_sf"/>
</dbReference>
<dbReference type="PANTHER" id="PTHR30185:SF18">
    <property type="entry name" value="TRANSCRIPTIONAL REGULATOR MTLR"/>
    <property type="match status" value="1"/>
</dbReference>
<keyword evidence="3" id="KW-0805">Transcription regulation</keyword>
<feature type="domain" description="PTS EIIA type-2" evidence="5">
    <location>
        <begin position="514"/>
        <end position="654"/>
    </location>
</feature>
<dbReference type="InterPro" id="IPR011608">
    <property type="entry name" value="PRD"/>
</dbReference>
<dbReference type="Pfam" id="PF00359">
    <property type="entry name" value="PTS_EIIA_2"/>
    <property type="match status" value="1"/>
</dbReference>
<feature type="domain" description="PRD" evidence="7">
    <location>
        <begin position="192"/>
        <end position="298"/>
    </location>
</feature>
<dbReference type="Proteomes" id="UP001059773">
    <property type="component" value="Chromosome"/>
</dbReference>
<feature type="domain" description="PTS EIIB type-2" evidence="6">
    <location>
        <begin position="409"/>
        <end position="498"/>
    </location>
</feature>
<evidence type="ECO:0000313" key="9">
    <source>
        <dbReference type="Proteomes" id="UP001059773"/>
    </source>
</evidence>
<dbReference type="Gene3D" id="1.10.10.10">
    <property type="entry name" value="Winged helix-like DNA-binding domain superfamily/Winged helix DNA-binding domain"/>
    <property type="match status" value="1"/>
</dbReference>
<dbReference type="PROSITE" id="PS51372">
    <property type="entry name" value="PRD_2"/>
    <property type="match status" value="2"/>
</dbReference>